<dbReference type="HAMAP" id="MF_01334">
    <property type="entry name" value="Ribosomal_bL25_CTC"/>
    <property type="match status" value="1"/>
</dbReference>
<dbReference type="Gene3D" id="2.170.120.20">
    <property type="entry name" value="Ribosomal protein L25, beta domain"/>
    <property type="match status" value="1"/>
</dbReference>
<dbReference type="PANTHER" id="PTHR33284">
    <property type="entry name" value="RIBOSOMAL PROTEIN L25/GLN-TRNA SYNTHETASE, ANTI-CODON-BINDING DOMAIN-CONTAINING PROTEIN"/>
    <property type="match status" value="1"/>
</dbReference>
<dbReference type="InterPro" id="IPR037121">
    <property type="entry name" value="Ribosomal_bL25_C"/>
</dbReference>
<keyword evidence="9" id="KW-1185">Reference proteome</keyword>
<evidence type="ECO:0000256" key="4">
    <source>
        <dbReference type="ARBA" id="ARBA00023274"/>
    </source>
</evidence>
<comment type="function">
    <text evidence="5">This is one of the proteins that binds to the 5S RNA in the ribosome where it forms part of the central protuberance.</text>
</comment>
<dbReference type="InterPro" id="IPR029751">
    <property type="entry name" value="Ribosomal_L25_dom"/>
</dbReference>
<dbReference type="InterPro" id="IPR020057">
    <property type="entry name" value="Ribosomal_bL25_b-dom"/>
</dbReference>
<sequence length="204" mass="22342">MTEANFVLAAEPRKEEGRRNSRRLRRAGRIPAVVYGDGKPAESISLDVFAAYKFLGNEQVYSNVVTLDLGVRKESVLIRDLQMHPYKDEILHVDFMRVHQGELVTLNVPVHLLNEQNAVGVKMGGGLLHRALTEVEIQAPVGKLPEAIEVDVRELQVGESIHLSNLKVPANVVLVALKHGDDKEVVSIHAPHGAASEEEGAAAE</sequence>
<dbReference type="Proteomes" id="UP001197378">
    <property type="component" value="Unassembled WGS sequence"/>
</dbReference>
<accession>A0AAE2YR15</accession>
<dbReference type="RefSeq" id="WP_215872311.1">
    <property type="nucleotide sequence ID" value="NZ_JAAXYO010000165.1"/>
</dbReference>
<dbReference type="InterPro" id="IPR020930">
    <property type="entry name" value="Ribosomal_uL5_bac-type"/>
</dbReference>
<keyword evidence="4 5" id="KW-0687">Ribonucleoprotein</keyword>
<evidence type="ECO:0000256" key="1">
    <source>
        <dbReference type="ARBA" id="ARBA00022730"/>
    </source>
</evidence>
<dbReference type="Gene3D" id="2.40.240.10">
    <property type="entry name" value="Ribosomal Protein L25, Chain P"/>
    <property type="match status" value="1"/>
</dbReference>
<keyword evidence="3 5" id="KW-0689">Ribosomal protein</keyword>
<dbReference type="InterPro" id="IPR020055">
    <property type="entry name" value="Ribosomal_bL25_short"/>
</dbReference>
<dbReference type="Pfam" id="PF01386">
    <property type="entry name" value="Ribosomal_L25p"/>
    <property type="match status" value="1"/>
</dbReference>
<organism evidence="8 9">
    <name type="scientific">Igneacidithiobacillus copahuensis</name>
    <dbReference type="NCBI Taxonomy" id="2724909"/>
    <lineage>
        <taxon>Bacteria</taxon>
        <taxon>Pseudomonadati</taxon>
        <taxon>Pseudomonadota</taxon>
        <taxon>Acidithiobacillia</taxon>
        <taxon>Acidithiobacillales</taxon>
        <taxon>Acidithiobacillaceae</taxon>
        <taxon>Igneacidithiobacillus</taxon>
    </lineage>
</organism>
<keyword evidence="1 5" id="KW-0699">rRNA-binding</keyword>
<dbReference type="CDD" id="cd00495">
    <property type="entry name" value="Ribosomal_L25_TL5_CTC"/>
    <property type="match status" value="1"/>
</dbReference>
<dbReference type="AlphaFoldDB" id="A0AAE2YR15"/>
<dbReference type="NCBIfam" id="NF004128">
    <property type="entry name" value="PRK05618.1-2"/>
    <property type="match status" value="1"/>
</dbReference>
<dbReference type="GO" id="GO:0006412">
    <property type="term" value="P:translation"/>
    <property type="evidence" value="ECO:0007669"/>
    <property type="project" value="UniProtKB-UniRule"/>
</dbReference>
<evidence type="ECO:0000256" key="2">
    <source>
        <dbReference type="ARBA" id="ARBA00022884"/>
    </source>
</evidence>
<reference evidence="8" key="1">
    <citation type="journal article" date="2021" name="ISME J.">
        <title>Genomic evolution of the class Acidithiobacillia: deep-branching Proteobacteria living in extreme acidic conditions.</title>
        <authorList>
            <person name="Moya-Beltran A."/>
            <person name="Beard S."/>
            <person name="Rojas-Villalobos C."/>
            <person name="Issotta F."/>
            <person name="Gallardo Y."/>
            <person name="Ulloa R."/>
            <person name="Giaveno A."/>
            <person name="Degli Esposti M."/>
            <person name="Johnson D.B."/>
            <person name="Quatrini R."/>
        </authorList>
    </citation>
    <scope>NUCLEOTIDE SEQUENCE</scope>
    <source>
        <strain evidence="8">VAN18-1</strain>
    </source>
</reference>
<dbReference type="Pfam" id="PF14693">
    <property type="entry name" value="Ribosomal_TL5_C"/>
    <property type="match status" value="1"/>
</dbReference>
<dbReference type="NCBIfam" id="TIGR00731">
    <property type="entry name" value="bL25_bact_ctc"/>
    <property type="match status" value="1"/>
</dbReference>
<feature type="domain" description="Large ribosomal subunit protein bL25 L25" evidence="6">
    <location>
        <begin position="8"/>
        <end position="95"/>
    </location>
</feature>
<protein>
    <recommendedName>
        <fullName evidence="5">Large ribosomal subunit protein bL25</fullName>
    </recommendedName>
    <alternativeName>
        <fullName evidence="5">General stress protein CTC</fullName>
    </alternativeName>
</protein>
<dbReference type="InterPro" id="IPR001021">
    <property type="entry name" value="Ribosomal_bL25_long"/>
</dbReference>
<gene>
    <name evidence="5" type="primary">rplY</name>
    <name evidence="5" type="synonym">ctc</name>
    <name evidence="8" type="ORF">HFQ13_11365</name>
</gene>
<dbReference type="GO" id="GO:0022625">
    <property type="term" value="C:cytosolic large ribosomal subunit"/>
    <property type="evidence" value="ECO:0007669"/>
    <property type="project" value="TreeGrafter"/>
</dbReference>
<dbReference type="GO" id="GO:0003735">
    <property type="term" value="F:structural constituent of ribosome"/>
    <property type="evidence" value="ECO:0007669"/>
    <property type="project" value="InterPro"/>
</dbReference>
<name>A0AAE2YR15_9PROT</name>
<dbReference type="NCBIfam" id="NF004612">
    <property type="entry name" value="PRK05943.1"/>
    <property type="match status" value="1"/>
</dbReference>
<comment type="similarity">
    <text evidence="5">Belongs to the bacterial ribosomal protein bL25 family. CTC subfamily.</text>
</comment>
<dbReference type="SUPFAM" id="SSF50715">
    <property type="entry name" value="Ribosomal protein L25-like"/>
    <property type="match status" value="1"/>
</dbReference>
<evidence type="ECO:0000313" key="8">
    <source>
        <dbReference type="EMBL" id="MBU2788789.1"/>
    </source>
</evidence>
<dbReference type="InterPro" id="IPR020056">
    <property type="entry name" value="Rbsml_bL25/Gln-tRNA_synth_N"/>
</dbReference>
<evidence type="ECO:0000259" key="7">
    <source>
        <dbReference type="Pfam" id="PF14693"/>
    </source>
</evidence>
<evidence type="ECO:0000313" key="9">
    <source>
        <dbReference type="Proteomes" id="UP001197378"/>
    </source>
</evidence>
<dbReference type="GO" id="GO:0008097">
    <property type="term" value="F:5S rRNA binding"/>
    <property type="evidence" value="ECO:0007669"/>
    <property type="project" value="InterPro"/>
</dbReference>
<dbReference type="InterPro" id="IPR011035">
    <property type="entry name" value="Ribosomal_bL25/Gln-tRNA_synth"/>
</dbReference>
<evidence type="ECO:0000256" key="5">
    <source>
        <dbReference type="HAMAP-Rule" id="MF_01334"/>
    </source>
</evidence>
<feature type="domain" description="Large ribosomal subunit protein bL25 beta" evidence="7">
    <location>
        <begin position="104"/>
        <end position="191"/>
    </location>
</feature>
<comment type="caution">
    <text evidence="8">The sequence shown here is derived from an EMBL/GenBank/DDBJ whole genome shotgun (WGS) entry which is preliminary data.</text>
</comment>
<dbReference type="EMBL" id="JAAXYO010000165">
    <property type="protein sequence ID" value="MBU2788789.1"/>
    <property type="molecule type" value="Genomic_DNA"/>
</dbReference>
<comment type="subunit">
    <text evidence="5">Part of the 50S ribosomal subunit; part of the 5S rRNA/L5/L18/L25 subcomplex. Contacts the 5S rRNA. Binds to the 5S rRNA independently of L5 and L18.</text>
</comment>
<keyword evidence="2 5" id="KW-0694">RNA-binding</keyword>
<proteinExistence type="inferred from homology"/>
<dbReference type="HAMAP" id="MF_01336">
    <property type="entry name" value="Ribosomal_bL25"/>
    <property type="match status" value="1"/>
</dbReference>
<evidence type="ECO:0000256" key="3">
    <source>
        <dbReference type="ARBA" id="ARBA00022980"/>
    </source>
</evidence>
<dbReference type="NCBIfam" id="NF004130">
    <property type="entry name" value="PRK05618.1-5"/>
    <property type="match status" value="1"/>
</dbReference>
<evidence type="ECO:0000259" key="6">
    <source>
        <dbReference type="Pfam" id="PF01386"/>
    </source>
</evidence>
<dbReference type="PANTHER" id="PTHR33284:SF1">
    <property type="entry name" value="RIBOSOMAL PROTEIN L25_GLN-TRNA SYNTHETASE, ANTI-CODON-BINDING DOMAIN-CONTAINING PROTEIN"/>
    <property type="match status" value="1"/>
</dbReference>